<name>A0A3S0ABZ1_9BACL</name>
<feature type="domain" description="Rhamnogalacturonase A/B/Epimerase-like pectate lyase" evidence="1">
    <location>
        <begin position="45"/>
        <end position="93"/>
    </location>
</feature>
<dbReference type="AlphaFoldDB" id="A0A3S0ABZ1"/>
<dbReference type="InterPro" id="IPR012334">
    <property type="entry name" value="Pectin_lyas_fold"/>
</dbReference>
<dbReference type="Proteomes" id="UP000276128">
    <property type="component" value="Unassembled WGS sequence"/>
</dbReference>
<dbReference type="EMBL" id="RXHU01000033">
    <property type="protein sequence ID" value="RTE09448.1"/>
    <property type="molecule type" value="Genomic_DNA"/>
</dbReference>
<reference evidence="2 3" key="1">
    <citation type="submission" date="2018-12" db="EMBL/GenBank/DDBJ databases">
        <title>Bacillus ochoae sp. nov., Paenibacillus whitsoniae sp. nov., Paenibacillus spiritus sp. nov. Isolated from the Mars Exploration Rover during spacecraft assembly.</title>
        <authorList>
            <person name="Seuylemezian A."/>
            <person name="Vaishampayan P."/>
        </authorList>
    </citation>
    <scope>NUCLEOTIDE SEQUENCE [LARGE SCALE GENOMIC DNA]</scope>
    <source>
        <strain evidence="2 3">MER 54</strain>
    </source>
</reference>
<dbReference type="Pfam" id="PF12708">
    <property type="entry name" value="Pect-lyase_RHGA_epim"/>
    <property type="match status" value="1"/>
</dbReference>
<accession>A0A3S0ABZ1</accession>
<evidence type="ECO:0000313" key="3">
    <source>
        <dbReference type="Proteomes" id="UP000276128"/>
    </source>
</evidence>
<proteinExistence type="predicted"/>
<evidence type="ECO:0000313" key="2">
    <source>
        <dbReference type="EMBL" id="RTE09448.1"/>
    </source>
</evidence>
<evidence type="ECO:0000259" key="1">
    <source>
        <dbReference type="Pfam" id="PF12708"/>
    </source>
</evidence>
<dbReference type="InterPro" id="IPR011050">
    <property type="entry name" value="Pectin_lyase_fold/virulence"/>
</dbReference>
<dbReference type="PROSITE" id="PS51318">
    <property type="entry name" value="TAT"/>
    <property type="match status" value="1"/>
</dbReference>
<dbReference type="Gene3D" id="2.160.20.10">
    <property type="entry name" value="Single-stranded right-handed beta-helix, Pectin lyase-like"/>
    <property type="match status" value="1"/>
</dbReference>
<protein>
    <recommendedName>
        <fullName evidence="1">Rhamnogalacturonase A/B/Epimerase-like pectate lyase domain-containing protein</fullName>
    </recommendedName>
</protein>
<gene>
    <name evidence="2" type="ORF">EJQ19_12320</name>
</gene>
<sequence>MESSRPISRRKLLSALGAASIGMAGTTLLRGTGSGTAYAAAPADWVNVKTDHGALGDGIADDTAAIQAAVNAAASSGAVVYFPSGTYKVTGTITVGAVSLQASFGATIKHKPANDTTDCLVISGLNGGRTKISGLQIKGLQDSHTFGRDLIRINKGDYVTLEDLYLDSAKRDAVHIEPSQSGYWIENTLMVNVKVQSPQRDAFHYAIPASLATAFINQTTMINCESRSAVRHALALFNGNEATASNKISCLKVLNCELAGAGSTAEPLVKLSGSLNGGDIENISFEDSAIEDTTASRTGDAILITGKMSGLFQFNNSIHYGTASGITGFELFPHYYYRNVVSSANVSVYSSHMGIYKKYRTATLAQNAFEDTYQLQDGEIIKGYVLDRFNNGGWYAEFTCWDTSRLFVAVQNNVTVTLNGSSVRLTNTSASSASLELFLQRVTKDTAF</sequence>
<dbReference type="RefSeq" id="WP_126141523.1">
    <property type="nucleotide sequence ID" value="NZ_RXHU01000033.1"/>
</dbReference>
<dbReference type="InterPro" id="IPR006311">
    <property type="entry name" value="TAT_signal"/>
</dbReference>
<dbReference type="OrthoDB" id="338827at2"/>
<organism evidence="2 3">
    <name type="scientific">Paenibacillus whitsoniae</name>
    <dbReference type="NCBI Taxonomy" id="2496558"/>
    <lineage>
        <taxon>Bacteria</taxon>
        <taxon>Bacillati</taxon>
        <taxon>Bacillota</taxon>
        <taxon>Bacilli</taxon>
        <taxon>Bacillales</taxon>
        <taxon>Paenibacillaceae</taxon>
        <taxon>Paenibacillus</taxon>
    </lineage>
</organism>
<dbReference type="SUPFAM" id="SSF51126">
    <property type="entry name" value="Pectin lyase-like"/>
    <property type="match status" value="1"/>
</dbReference>
<dbReference type="InterPro" id="IPR024535">
    <property type="entry name" value="RHGA/B-epi-like_pectate_lyase"/>
</dbReference>
<keyword evidence="3" id="KW-1185">Reference proteome</keyword>
<comment type="caution">
    <text evidence="2">The sequence shown here is derived from an EMBL/GenBank/DDBJ whole genome shotgun (WGS) entry which is preliminary data.</text>
</comment>